<proteinExistence type="predicted"/>
<dbReference type="EMBL" id="KV423993">
    <property type="protein sequence ID" value="KZT55510.1"/>
    <property type="molecule type" value="Genomic_DNA"/>
</dbReference>
<protein>
    <submittedName>
        <fullName evidence="1">Uncharacterized protein</fullName>
    </submittedName>
</protein>
<dbReference type="InParanoid" id="A0A165ETU4"/>
<keyword evidence="2" id="KW-1185">Reference proteome</keyword>
<dbReference type="Proteomes" id="UP000076842">
    <property type="component" value="Unassembled WGS sequence"/>
</dbReference>
<organism evidence="1 2">
    <name type="scientific">Calocera cornea HHB12733</name>
    <dbReference type="NCBI Taxonomy" id="1353952"/>
    <lineage>
        <taxon>Eukaryota</taxon>
        <taxon>Fungi</taxon>
        <taxon>Dikarya</taxon>
        <taxon>Basidiomycota</taxon>
        <taxon>Agaricomycotina</taxon>
        <taxon>Dacrymycetes</taxon>
        <taxon>Dacrymycetales</taxon>
        <taxon>Dacrymycetaceae</taxon>
        <taxon>Calocera</taxon>
    </lineage>
</organism>
<evidence type="ECO:0000313" key="2">
    <source>
        <dbReference type="Proteomes" id="UP000076842"/>
    </source>
</evidence>
<sequence length="88" mass="9535">MGDRPWLSLLPTGLCSCRQGHILYLILKHHYVPLLHLSTHDLPTGTRGATPDGGIDYLRAGQSIFTEASSNRTCASRLPGLARPLALS</sequence>
<dbReference type="AlphaFoldDB" id="A0A165ETU4"/>
<name>A0A165ETU4_9BASI</name>
<evidence type="ECO:0000313" key="1">
    <source>
        <dbReference type="EMBL" id="KZT55510.1"/>
    </source>
</evidence>
<accession>A0A165ETU4</accession>
<dbReference type="PROSITE" id="PS51257">
    <property type="entry name" value="PROKAR_LIPOPROTEIN"/>
    <property type="match status" value="1"/>
</dbReference>
<gene>
    <name evidence="1" type="ORF">CALCODRAFT_498515</name>
</gene>
<reference evidence="1 2" key="1">
    <citation type="journal article" date="2016" name="Mol. Biol. Evol.">
        <title>Comparative Genomics of Early-Diverging Mushroom-Forming Fungi Provides Insights into the Origins of Lignocellulose Decay Capabilities.</title>
        <authorList>
            <person name="Nagy L.G."/>
            <person name="Riley R."/>
            <person name="Tritt A."/>
            <person name="Adam C."/>
            <person name="Daum C."/>
            <person name="Floudas D."/>
            <person name="Sun H."/>
            <person name="Yadav J.S."/>
            <person name="Pangilinan J."/>
            <person name="Larsson K.H."/>
            <person name="Matsuura K."/>
            <person name="Barry K."/>
            <person name="Labutti K."/>
            <person name="Kuo R."/>
            <person name="Ohm R.A."/>
            <person name="Bhattacharya S.S."/>
            <person name="Shirouzu T."/>
            <person name="Yoshinaga Y."/>
            <person name="Martin F.M."/>
            <person name="Grigoriev I.V."/>
            <person name="Hibbett D.S."/>
        </authorList>
    </citation>
    <scope>NUCLEOTIDE SEQUENCE [LARGE SCALE GENOMIC DNA]</scope>
    <source>
        <strain evidence="1 2">HHB12733</strain>
    </source>
</reference>